<feature type="signal peptide" evidence="2">
    <location>
        <begin position="1"/>
        <end position="23"/>
    </location>
</feature>
<protein>
    <recommendedName>
        <fullName evidence="5">Odorant-binding protein</fullName>
    </recommendedName>
</protein>
<sequence>MNKEMKNSTGLIVWLFIIGFAVARQNYLSDDDINNIQDWKSNCEICKLFSIWNKAHNELNFEYSQPLQEHLMTRKSHRSPSLRLRFGRRDSPKPN</sequence>
<keyword evidence="2" id="KW-0732">Signal</keyword>
<keyword evidence="4" id="KW-1185">Reference proteome</keyword>
<accession>A0A834XQQ1</accession>
<evidence type="ECO:0000313" key="3">
    <source>
        <dbReference type="EMBL" id="KAF7990818.1"/>
    </source>
</evidence>
<evidence type="ECO:0000313" key="4">
    <source>
        <dbReference type="Proteomes" id="UP000639338"/>
    </source>
</evidence>
<evidence type="ECO:0000256" key="2">
    <source>
        <dbReference type="SAM" id="SignalP"/>
    </source>
</evidence>
<dbReference type="EMBL" id="JACMRX010000004">
    <property type="protein sequence ID" value="KAF7990818.1"/>
    <property type="molecule type" value="Genomic_DNA"/>
</dbReference>
<dbReference type="AlphaFoldDB" id="A0A834XQQ1"/>
<gene>
    <name evidence="3" type="ORF">HCN44_000623</name>
</gene>
<evidence type="ECO:0008006" key="5">
    <source>
        <dbReference type="Google" id="ProtNLM"/>
    </source>
</evidence>
<dbReference type="OrthoDB" id="6364308at2759"/>
<name>A0A834XQQ1_APHGI</name>
<dbReference type="Proteomes" id="UP000639338">
    <property type="component" value="Unassembled WGS sequence"/>
</dbReference>
<feature type="chain" id="PRO_5032522312" description="Odorant-binding protein" evidence="2">
    <location>
        <begin position="24"/>
        <end position="95"/>
    </location>
</feature>
<comment type="caution">
    <text evidence="3">The sequence shown here is derived from an EMBL/GenBank/DDBJ whole genome shotgun (WGS) entry which is preliminary data.</text>
</comment>
<evidence type="ECO:0000256" key="1">
    <source>
        <dbReference type="SAM" id="MobiDB-lite"/>
    </source>
</evidence>
<proteinExistence type="predicted"/>
<organism evidence="3 4">
    <name type="scientific">Aphidius gifuensis</name>
    <name type="common">Parasitoid wasp</name>
    <dbReference type="NCBI Taxonomy" id="684658"/>
    <lineage>
        <taxon>Eukaryota</taxon>
        <taxon>Metazoa</taxon>
        <taxon>Ecdysozoa</taxon>
        <taxon>Arthropoda</taxon>
        <taxon>Hexapoda</taxon>
        <taxon>Insecta</taxon>
        <taxon>Pterygota</taxon>
        <taxon>Neoptera</taxon>
        <taxon>Endopterygota</taxon>
        <taxon>Hymenoptera</taxon>
        <taxon>Apocrita</taxon>
        <taxon>Ichneumonoidea</taxon>
        <taxon>Braconidae</taxon>
        <taxon>Aphidiinae</taxon>
        <taxon>Aphidius</taxon>
    </lineage>
</organism>
<reference evidence="3 4" key="1">
    <citation type="submission" date="2020-08" db="EMBL/GenBank/DDBJ databases">
        <title>Aphidius gifuensis genome sequencing and assembly.</title>
        <authorList>
            <person name="Du Z."/>
        </authorList>
    </citation>
    <scope>NUCLEOTIDE SEQUENCE [LARGE SCALE GENOMIC DNA]</scope>
    <source>
        <strain evidence="3">YNYX2018</strain>
        <tissue evidence="3">Adults</tissue>
    </source>
</reference>
<feature type="region of interest" description="Disordered" evidence="1">
    <location>
        <begin position="72"/>
        <end position="95"/>
    </location>
</feature>